<gene>
    <name evidence="2" type="ORF">COC69_10610</name>
</gene>
<name>A0A9X8T8U3_BACCE</name>
<dbReference type="EMBL" id="NULI01000052">
    <property type="protein sequence ID" value="PGS79937.1"/>
    <property type="molecule type" value="Genomic_DNA"/>
</dbReference>
<evidence type="ECO:0000313" key="3">
    <source>
        <dbReference type="Proteomes" id="UP000224203"/>
    </source>
</evidence>
<dbReference type="AlphaFoldDB" id="A0A9X8T8U3"/>
<protein>
    <submittedName>
        <fullName evidence="2">DUF3992 domain-containing protein</fullName>
    </submittedName>
</protein>
<accession>A0A9X8T8U3</accession>
<evidence type="ECO:0000313" key="2">
    <source>
        <dbReference type="EMBL" id="PGS79937.1"/>
    </source>
</evidence>
<sequence>MNKVICCTPSAIIKDKICIPWSITGGEMGIQTIYTNNLLNHISSTGYIKYETGVQEIGVTFFQDTNVLNSIIIQPGSTSNFTIKNFTSIQITTGSGLHQGEFCITVSYQL</sequence>
<dbReference type="InterPro" id="IPR025055">
    <property type="entry name" value="Ena_core"/>
</dbReference>
<proteinExistence type="predicted"/>
<evidence type="ECO:0000259" key="1">
    <source>
        <dbReference type="Pfam" id="PF13157"/>
    </source>
</evidence>
<reference evidence="2 3" key="1">
    <citation type="submission" date="2017-09" db="EMBL/GenBank/DDBJ databases">
        <title>Large-scale bioinformatics analysis of Bacillus genomes uncovers conserved roles of natural products in bacterial physiology.</title>
        <authorList>
            <consortium name="Agbiome Team Llc"/>
            <person name="Bleich R.M."/>
            <person name="Grubbs K.J."/>
            <person name="Santa Maria K.C."/>
            <person name="Allen S.E."/>
            <person name="Farag S."/>
            <person name="Shank E.A."/>
            <person name="Bowers A."/>
        </authorList>
    </citation>
    <scope>NUCLEOTIDE SEQUENCE [LARGE SCALE GENOMIC DNA]</scope>
    <source>
        <strain evidence="2 3">AFS041711</strain>
    </source>
</reference>
<feature type="domain" description="Endospore appendages core" evidence="1">
    <location>
        <begin position="6"/>
        <end position="110"/>
    </location>
</feature>
<organism evidence="2 3">
    <name type="scientific">Bacillus cereus</name>
    <dbReference type="NCBI Taxonomy" id="1396"/>
    <lineage>
        <taxon>Bacteria</taxon>
        <taxon>Bacillati</taxon>
        <taxon>Bacillota</taxon>
        <taxon>Bacilli</taxon>
        <taxon>Bacillales</taxon>
        <taxon>Bacillaceae</taxon>
        <taxon>Bacillus</taxon>
        <taxon>Bacillus cereus group</taxon>
    </lineage>
</organism>
<dbReference type="Pfam" id="PF13157">
    <property type="entry name" value="Enas"/>
    <property type="match status" value="1"/>
</dbReference>
<dbReference type="Proteomes" id="UP000224203">
    <property type="component" value="Unassembled WGS sequence"/>
</dbReference>
<comment type="caution">
    <text evidence="2">The sequence shown here is derived from an EMBL/GenBank/DDBJ whole genome shotgun (WGS) entry which is preliminary data.</text>
</comment>
<dbReference type="RefSeq" id="WP_080451558.1">
    <property type="nucleotide sequence ID" value="NZ_CP158496.1"/>
</dbReference>